<dbReference type="GeneID" id="28942730"/>
<keyword evidence="1" id="KW-0539">Nucleus</keyword>
<dbReference type="AlphaFoldDB" id="A0A0J9U669"/>
<dbReference type="InterPro" id="IPR052973">
    <property type="entry name" value="Fungal_sec-metab_reg_TF"/>
</dbReference>
<reference evidence="3" key="2">
    <citation type="journal article" date="2010" name="Nature">
        <title>Comparative genomics reveals mobile pathogenicity chromosomes in Fusarium.</title>
        <authorList>
            <person name="Ma L.J."/>
            <person name="van der Does H.C."/>
            <person name="Borkovich K.A."/>
            <person name="Coleman J.J."/>
            <person name="Daboussi M.J."/>
            <person name="Di Pietro A."/>
            <person name="Dufresne M."/>
            <person name="Freitag M."/>
            <person name="Grabherr M."/>
            <person name="Henrissat B."/>
            <person name="Houterman P.M."/>
            <person name="Kang S."/>
            <person name="Shim W.B."/>
            <person name="Woloshuk C."/>
            <person name="Xie X."/>
            <person name="Xu J.R."/>
            <person name="Antoniw J."/>
            <person name="Baker S.E."/>
            <person name="Bluhm B.H."/>
            <person name="Breakspear A."/>
            <person name="Brown D.W."/>
            <person name="Butchko R.A."/>
            <person name="Chapman S."/>
            <person name="Coulson R."/>
            <person name="Coutinho P.M."/>
            <person name="Danchin E.G."/>
            <person name="Diener A."/>
            <person name="Gale L.R."/>
            <person name="Gardiner D.M."/>
            <person name="Goff S."/>
            <person name="Hammond-Kosack K.E."/>
            <person name="Hilburn K."/>
            <person name="Hua-Van A."/>
            <person name="Jonkers W."/>
            <person name="Kazan K."/>
            <person name="Kodira C.D."/>
            <person name="Koehrsen M."/>
            <person name="Kumar L."/>
            <person name="Lee Y.H."/>
            <person name="Li L."/>
            <person name="Manners J.M."/>
            <person name="Miranda-Saavedra D."/>
            <person name="Mukherjee M."/>
            <person name="Park G."/>
            <person name="Park J."/>
            <person name="Park S.Y."/>
            <person name="Proctor R.H."/>
            <person name="Regev A."/>
            <person name="Ruiz-Roldan M.C."/>
            <person name="Sain D."/>
            <person name="Sakthikumar S."/>
            <person name="Sykes S."/>
            <person name="Schwartz D.C."/>
            <person name="Turgeon B.G."/>
            <person name="Wapinski I."/>
            <person name="Yoder O."/>
            <person name="Young S."/>
            <person name="Zeng Q."/>
            <person name="Zhou S."/>
            <person name="Galagan J."/>
            <person name="Cuomo C.A."/>
            <person name="Kistler H.C."/>
            <person name="Rep M."/>
        </authorList>
    </citation>
    <scope>NUCLEOTIDE SEQUENCE [LARGE SCALE GENOMIC DNA]</scope>
    <source>
        <strain evidence="3">4287</strain>
    </source>
</reference>
<gene>
    <name evidence="3" type="ORF">FOXG_00414</name>
</gene>
<dbReference type="InterPro" id="IPR001138">
    <property type="entry name" value="Zn2Cys6_DnaBD"/>
</dbReference>
<reference evidence="3" key="1">
    <citation type="submission" date="2007-04" db="EMBL/GenBank/DDBJ databases">
        <authorList>
            <consortium name="The Broad Institute Genome Sequencing Platform"/>
            <person name="Birren B."/>
            <person name="Lander E."/>
            <person name="Galagan J."/>
            <person name="Nusbaum C."/>
            <person name="Devon K."/>
            <person name="Ma L.-J."/>
            <person name="Jaffe D."/>
            <person name="Butler J."/>
            <person name="Alvarez P."/>
            <person name="Gnerre S."/>
            <person name="Grabherr M."/>
            <person name="Kleber M."/>
            <person name="Mauceli E."/>
            <person name="Brockman W."/>
            <person name="MacCallum I.A."/>
            <person name="Young S."/>
            <person name="LaButti K."/>
            <person name="DeCaprio D."/>
            <person name="Crawford M."/>
            <person name="Koehrsen M."/>
            <person name="Engels R."/>
            <person name="Montgomery P."/>
            <person name="Pearson M."/>
            <person name="Howarth C."/>
            <person name="Larson L."/>
            <person name="White J."/>
            <person name="O'Leary S."/>
            <person name="Kodira C."/>
            <person name="Zeng Q."/>
            <person name="Yandava C."/>
            <person name="Alvarado L."/>
            <person name="Kistler C."/>
            <person name="Shim W.-B."/>
            <person name="Kang S."/>
            <person name="Woloshuk C."/>
        </authorList>
    </citation>
    <scope>NUCLEOTIDE SEQUENCE</scope>
    <source>
        <strain evidence="3">4287</strain>
    </source>
</reference>
<evidence type="ECO:0000313" key="4">
    <source>
        <dbReference type="Proteomes" id="UP000009097"/>
    </source>
</evidence>
<dbReference type="PANTHER" id="PTHR35392">
    <property type="entry name" value="ZN(II)2CYS6 TRANSCRIPTION FACTOR (EUROFUNG)-RELATED-RELATED"/>
    <property type="match status" value="1"/>
</dbReference>
<name>A0A0J9U669_FUSO4</name>
<evidence type="ECO:0000256" key="2">
    <source>
        <dbReference type="SAM" id="MobiDB-lite"/>
    </source>
</evidence>
<feature type="region of interest" description="Disordered" evidence="2">
    <location>
        <begin position="63"/>
        <end position="117"/>
    </location>
</feature>
<dbReference type="GO" id="GO:0008270">
    <property type="term" value="F:zinc ion binding"/>
    <property type="evidence" value="ECO:0007669"/>
    <property type="project" value="InterPro"/>
</dbReference>
<proteinExistence type="predicted"/>
<dbReference type="OrthoDB" id="5426982at2759"/>
<dbReference type="RefSeq" id="XP_018232353.1">
    <property type="nucleotide sequence ID" value="XM_018376739.1"/>
</dbReference>
<accession>A0A0J9U669</accession>
<dbReference type="VEuPathDB" id="FungiDB:FOXG_00414"/>
<feature type="compositionally biased region" description="Basic and acidic residues" evidence="2">
    <location>
        <begin position="89"/>
        <end position="103"/>
    </location>
</feature>
<dbReference type="CDD" id="cd00067">
    <property type="entry name" value="GAL4"/>
    <property type="match status" value="1"/>
</dbReference>
<dbReference type="Proteomes" id="UP000009097">
    <property type="component" value="Unassembled WGS sequence"/>
</dbReference>
<protein>
    <submittedName>
        <fullName evidence="3">Uncharacterized protein</fullName>
    </submittedName>
</protein>
<dbReference type="EMBL" id="DS231696">
    <property type="protein sequence ID" value="KNA94307.1"/>
    <property type="molecule type" value="Genomic_DNA"/>
</dbReference>
<evidence type="ECO:0000256" key="1">
    <source>
        <dbReference type="ARBA" id="ARBA00023242"/>
    </source>
</evidence>
<dbReference type="KEGG" id="fox:FOXG_00414"/>
<dbReference type="GO" id="GO:0000981">
    <property type="term" value="F:DNA-binding transcription factor activity, RNA polymerase II-specific"/>
    <property type="evidence" value="ECO:0007669"/>
    <property type="project" value="InterPro"/>
</dbReference>
<organism evidence="3 4">
    <name type="scientific">Fusarium oxysporum f. sp. lycopersici (strain 4287 / CBS 123668 / FGSC 9935 / NRRL 34936)</name>
    <name type="common">Fusarium vascular wilt of tomato</name>
    <dbReference type="NCBI Taxonomy" id="426428"/>
    <lineage>
        <taxon>Eukaryota</taxon>
        <taxon>Fungi</taxon>
        <taxon>Dikarya</taxon>
        <taxon>Ascomycota</taxon>
        <taxon>Pezizomycotina</taxon>
        <taxon>Sordariomycetes</taxon>
        <taxon>Hypocreomycetidae</taxon>
        <taxon>Hypocreales</taxon>
        <taxon>Nectriaceae</taxon>
        <taxon>Fusarium</taxon>
        <taxon>Fusarium oxysporum species complex</taxon>
    </lineage>
</organism>
<dbReference type="PANTHER" id="PTHR35392:SF1">
    <property type="entry name" value="ZN(II)2CYS6 TRANSCRIPTION FACTOR (EUROFUNG)"/>
    <property type="match status" value="1"/>
</dbReference>
<sequence>MTDERISQVQRTGCLADLDLLPTYKFLKMEPIILQEGRFEPYSPGVIDLEEFLDIERLCEGTSTPSKSAHPLTPLNEIPIPAATSKQQCSEKKRQDDTQRGYERNLSFSQPRRKGIRSTVSVPEYSVICFPSNPTKPDGIKKKRKDFDEKRRLEVARVRKTGACFRCKVRRISCGVGAPCQACEKAAGILGTQLCIREKLTKMRFSSGDLHYIDYTARLLNQELIVGTTHLGPHRKVSLSMDYLDNPALEVEVQDYYGNTTPPWFCCWVVTDQVGEQVESYRQESARYALPQLLPPSQLIDWVERMIVHQDTRCIGFQQTVDSFILRYSQSEASLPMCAFVRKVHRLNCLTKIRLGLILCVEREGSMTPPSCALHTQFGQISKAASQPIEKEVLLELEKVVFGTVGIGPDNSIALWASLWCLILMYRKLVHTYMAFQEFPCHVPEDYSGFPECKLEVGTHFYHYLVSIYAALFRVTSPLYADFRVAATRKLLNDDESLIEAFMSLRTESFYFQRESMSMSASHDQLLRRMILDREAGLKPKQLNIK</sequence>
<evidence type="ECO:0000313" key="3">
    <source>
        <dbReference type="EMBL" id="KNA94307.1"/>
    </source>
</evidence>